<name>A0ABU6LPF1_9ACTN</name>
<feature type="region of interest" description="Disordered" evidence="1">
    <location>
        <begin position="345"/>
        <end position="364"/>
    </location>
</feature>
<keyword evidence="2" id="KW-0472">Membrane</keyword>
<dbReference type="EMBL" id="JAYXNZ010000002">
    <property type="protein sequence ID" value="MEC7051385.1"/>
    <property type="molecule type" value="Genomic_DNA"/>
</dbReference>
<sequence length="364" mass="39059">MNSIKNLGAKASARGMVLAVLGLITLGVAVLSVGVSYHILEPRFGTWAVPTVAALDALWVVFQATEILARNNRLRAQRVMYAGLALTLINAAIPTADLIMSDPNSFDLAMVLTPVAIIATKGAWWLTLPALGRKVSDQTQQAIAERRQEVADKLETMEADAAHRVELLEMATALEERVAKAETEYRLSVLAAQESMTRDLHQQAEATQKAVTELALPASVAAIALPDLDTWTPTAPALPKTRAALNPGVTGSHAGQDAAPSGRHGSRHGGRDAVALADLAAVTGVPTPEHGEPLTDEQLDVVLRHLRYRDDPPMSYRQAVAAFRRAEFVGSEKRVRHAWAALMTKEGTAEAEEAEEDEPEDADA</sequence>
<feature type="transmembrane region" description="Helical" evidence="2">
    <location>
        <begin position="106"/>
        <end position="126"/>
    </location>
</feature>
<proteinExistence type="predicted"/>
<evidence type="ECO:0000256" key="2">
    <source>
        <dbReference type="SAM" id="Phobius"/>
    </source>
</evidence>
<evidence type="ECO:0000256" key="1">
    <source>
        <dbReference type="SAM" id="MobiDB-lite"/>
    </source>
</evidence>
<dbReference type="RefSeq" id="WP_191848615.1">
    <property type="nucleotide sequence ID" value="NZ_BMUO01000015.1"/>
</dbReference>
<gene>
    <name evidence="3" type="ORF">RFN57_03570</name>
</gene>
<accession>A0ABU6LPF1</accession>
<keyword evidence="2" id="KW-1133">Transmembrane helix</keyword>
<feature type="compositionally biased region" description="Acidic residues" evidence="1">
    <location>
        <begin position="349"/>
        <end position="364"/>
    </location>
</feature>
<feature type="transmembrane region" description="Helical" evidence="2">
    <location>
        <begin position="12"/>
        <end position="35"/>
    </location>
</feature>
<evidence type="ECO:0008006" key="5">
    <source>
        <dbReference type="Google" id="ProtNLM"/>
    </source>
</evidence>
<organism evidence="3 4">
    <name type="scientific">Streptomyces violaceochromogenes</name>
    <dbReference type="NCBI Taxonomy" id="67377"/>
    <lineage>
        <taxon>Bacteria</taxon>
        <taxon>Bacillati</taxon>
        <taxon>Actinomycetota</taxon>
        <taxon>Actinomycetes</taxon>
        <taxon>Kitasatosporales</taxon>
        <taxon>Streptomycetaceae</taxon>
        <taxon>Streptomyces</taxon>
    </lineage>
</organism>
<protein>
    <recommendedName>
        <fullName evidence="5">DUF2637 domain-containing protein</fullName>
    </recommendedName>
</protein>
<dbReference type="Proteomes" id="UP001353952">
    <property type="component" value="Unassembled WGS sequence"/>
</dbReference>
<feature type="region of interest" description="Disordered" evidence="1">
    <location>
        <begin position="235"/>
        <end position="270"/>
    </location>
</feature>
<feature type="transmembrane region" description="Helical" evidence="2">
    <location>
        <begin position="81"/>
        <end position="100"/>
    </location>
</feature>
<evidence type="ECO:0000313" key="3">
    <source>
        <dbReference type="EMBL" id="MEC7051385.1"/>
    </source>
</evidence>
<evidence type="ECO:0000313" key="4">
    <source>
        <dbReference type="Proteomes" id="UP001353952"/>
    </source>
</evidence>
<comment type="caution">
    <text evidence="3">The sequence shown here is derived from an EMBL/GenBank/DDBJ whole genome shotgun (WGS) entry which is preliminary data.</text>
</comment>
<feature type="transmembrane region" description="Helical" evidence="2">
    <location>
        <begin position="47"/>
        <end position="69"/>
    </location>
</feature>
<keyword evidence="4" id="KW-1185">Reference proteome</keyword>
<reference evidence="3 4" key="1">
    <citation type="submission" date="2024-01" db="EMBL/GenBank/DDBJ databases">
        <title>Genome analysis.</title>
        <authorList>
            <person name="Zhang K."/>
        </authorList>
    </citation>
    <scope>NUCLEOTIDE SEQUENCE [LARGE SCALE GENOMIC DNA]</scope>
    <source>
        <strain evidence="3 4">CGMCC 4.1753</strain>
    </source>
</reference>
<keyword evidence="2" id="KW-0812">Transmembrane</keyword>